<sequence length="285" mass="31148">MNDITMKLQADNLIRLALQEDITSEDVSTNAVMPTVQMGEVELIAKEDGVIAGLDVYARVFELLDEKTVVTFYCKDGDVVTCGQRMATVHGDIRVLLSGERVALNYLQRMSGIATYTRQVADLLKGSHVTLLDTRKTTPNCRIFEKYAVRIGGGCNHRYNLSDGVLLKDNHIGAAGSITKAVQMAKAYAPFVRKIEIEVETLEQVKEAVDAGADIIMLDNMTPDMMKEAVQLIDGRAQTECSGNITKENIAKICEIGVDFVSSGALTHSAPILDISMKNLHPVEA</sequence>
<feature type="binding site" evidence="13">
    <location>
        <begin position="242"/>
        <end position="244"/>
    </location>
    <ligand>
        <name>substrate</name>
    </ligand>
</feature>
<dbReference type="Pfam" id="PF02749">
    <property type="entry name" value="QRPTase_N"/>
    <property type="match status" value="1"/>
</dbReference>
<dbReference type="SUPFAM" id="SSF51690">
    <property type="entry name" value="Nicotinate/Quinolinate PRTase C-terminal domain-like"/>
    <property type="match status" value="1"/>
</dbReference>
<dbReference type="GO" id="GO:0005737">
    <property type="term" value="C:cytoplasm"/>
    <property type="evidence" value="ECO:0007669"/>
    <property type="project" value="TreeGrafter"/>
</dbReference>
<feature type="binding site" evidence="13">
    <location>
        <position position="158"/>
    </location>
    <ligand>
        <name>substrate</name>
    </ligand>
</feature>
<dbReference type="CDD" id="cd01572">
    <property type="entry name" value="QPRTase"/>
    <property type="match status" value="1"/>
</dbReference>
<evidence type="ECO:0000259" key="14">
    <source>
        <dbReference type="Pfam" id="PF01729"/>
    </source>
</evidence>
<evidence type="ECO:0000256" key="7">
    <source>
        <dbReference type="ARBA" id="ARBA00022676"/>
    </source>
</evidence>
<dbReference type="OrthoDB" id="9782546at2"/>
<dbReference type="Pfam" id="PF01729">
    <property type="entry name" value="QRPTase_C"/>
    <property type="match status" value="1"/>
</dbReference>
<reference evidence="17 19" key="2">
    <citation type="journal article" date="2019" name="Nat. Med.">
        <title>A library of human gut bacterial isolates paired with longitudinal multiomics data enables mechanistic microbiome research.</title>
        <authorList>
            <person name="Poyet M."/>
            <person name="Groussin M."/>
            <person name="Gibbons S.M."/>
            <person name="Avila-Pacheco J."/>
            <person name="Jiang X."/>
            <person name="Kearney S.M."/>
            <person name="Perrotta A.R."/>
            <person name="Berdy B."/>
            <person name="Zhao S."/>
            <person name="Lieberman T.D."/>
            <person name="Swanson P.K."/>
            <person name="Smith M."/>
            <person name="Roesemann S."/>
            <person name="Alexander J.E."/>
            <person name="Rich S.A."/>
            <person name="Livny J."/>
            <person name="Vlamakis H."/>
            <person name="Clish C."/>
            <person name="Bullock K."/>
            <person name="Deik A."/>
            <person name="Scott J."/>
            <person name="Pierce K.A."/>
            <person name="Xavier R.J."/>
            <person name="Alm E.J."/>
        </authorList>
    </citation>
    <scope>NUCLEOTIDE SEQUENCE [LARGE SCALE GENOMIC DNA]</scope>
    <source>
        <strain evidence="17 19">BIOML-A3</strain>
    </source>
</reference>
<dbReference type="GO" id="GO:0009435">
    <property type="term" value="P:NAD+ biosynthetic process"/>
    <property type="evidence" value="ECO:0007669"/>
    <property type="project" value="UniProtKB-UniPathway"/>
</dbReference>
<feature type="domain" description="Quinolinate phosphoribosyl transferase C-terminal" evidence="14">
    <location>
        <begin position="113"/>
        <end position="278"/>
    </location>
</feature>
<dbReference type="InterPro" id="IPR013785">
    <property type="entry name" value="Aldolase_TIM"/>
</dbReference>
<evidence type="ECO:0000256" key="8">
    <source>
        <dbReference type="ARBA" id="ARBA00022679"/>
    </source>
</evidence>
<dbReference type="PIRSF" id="PIRSF006250">
    <property type="entry name" value="NadC_ModD"/>
    <property type="match status" value="1"/>
</dbReference>
<dbReference type="PANTHER" id="PTHR32179:SF3">
    <property type="entry name" value="NICOTINATE-NUCLEOTIDE PYROPHOSPHORYLASE [CARBOXYLATING]"/>
    <property type="match status" value="1"/>
</dbReference>
<feature type="binding site" evidence="13">
    <location>
        <position position="168"/>
    </location>
    <ligand>
        <name>substrate</name>
    </ligand>
</feature>
<evidence type="ECO:0000256" key="9">
    <source>
        <dbReference type="ARBA" id="ARBA00033102"/>
    </source>
</evidence>
<feature type="binding site" evidence="13">
    <location>
        <position position="101"/>
    </location>
    <ligand>
        <name>substrate</name>
    </ligand>
</feature>
<dbReference type="EMBL" id="WKRA01000017">
    <property type="protein sequence ID" value="MSD16524.1"/>
    <property type="molecule type" value="Genomic_DNA"/>
</dbReference>
<evidence type="ECO:0000256" key="11">
    <source>
        <dbReference type="ARBA" id="ARBA00069173"/>
    </source>
</evidence>
<dbReference type="RefSeq" id="WP_022035639.1">
    <property type="nucleotide sequence ID" value="NZ_CAXUGT010000015.1"/>
</dbReference>
<dbReference type="STRING" id="39490.ERS852448_01275"/>
<evidence type="ECO:0000256" key="10">
    <source>
        <dbReference type="ARBA" id="ARBA00047445"/>
    </source>
</evidence>
<comment type="catalytic activity">
    <reaction evidence="10">
        <text>nicotinate beta-D-ribonucleotide + CO2 + diphosphate = quinolinate + 5-phospho-alpha-D-ribose 1-diphosphate + 2 H(+)</text>
        <dbReference type="Rhea" id="RHEA:12733"/>
        <dbReference type="ChEBI" id="CHEBI:15378"/>
        <dbReference type="ChEBI" id="CHEBI:16526"/>
        <dbReference type="ChEBI" id="CHEBI:29959"/>
        <dbReference type="ChEBI" id="CHEBI:33019"/>
        <dbReference type="ChEBI" id="CHEBI:57502"/>
        <dbReference type="ChEBI" id="CHEBI:58017"/>
        <dbReference type="EC" id="2.4.2.19"/>
    </reaction>
</comment>
<evidence type="ECO:0000256" key="3">
    <source>
        <dbReference type="ARBA" id="ARBA00009400"/>
    </source>
</evidence>
<comment type="pathway">
    <text evidence="2">Cofactor biosynthesis; NAD(+) biosynthesis; nicotinate D-ribonucleotide from quinolinate: step 1/1.</text>
</comment>
<proteinExistence type="inferred from homology"/>
<dbReference type="Gene3D" id="3.20.20.70">
    <property type="entry name" value="Aldolase class I"/>
    <property type="match status" value="1"/>
</dbReference>
<feature type="binding site" evidence="13">
    <location>
        <begin position="263"/>
        <end position="265"/>
    </location>
    <ligand>
        <name>substrate</name>
    </ligand>
</feature>
<evidence type="ECO:0000256" key="12">
    <source>
        <dbReference type="PIRNR" id="PIRNR006250"/>
    </source>
</evidence>
<dbReference type="AlphaFoldDB" id="A0A173T3S4"/>
<gene>
    <name evidence="16" type="primary">nadC</name>
    <name evidence="16" type="ORF">ERS852448_01275</name>
    <name evidence="17" type="ORF">GKE72_10695</name>
</gene>
<dbReference type="GO" id="GO:0004514">
    <property type="term" value="F:nicotinate-nucleotide diphosphorylase (carboxylating) activity"/>
    <property type="evidence" value="ECO:0007669"/>
    <property type="project" value="UniProtKB-EC"/>
</dbReference>
<evidence type="ECO:0000256" key="2">
    <source>
        <dbReference type="ARBA" id="ARBA00004893"/>
    </source>
</evidence>
<feature type="binding site" evidence="13">
    <location>
        <position position="219"/>
    </location>
    <ligand>
        <name>substrate</name>
    </ligand>
</feature>
<dbReference type="UniPathway" id="UPA00253">
    <property type="reaction ID" value="UER00331"/>
</dbReference>
<evidence type="ECO:0000313" key="18">
    <source>
        <dbReference type="Proteomes" id="UP000095492"/>
    </source>
</evidence>
<dbReference type="SUPFAM" id="SSF54675">
    <property type="entry name" value="Nicotinate/Quinolinate PRTase N-terminal domain-like"/>
    <property type="match status" value="1"/>
</dbReference>
<dbReference type="InterPro" id="IPR002638">
    <property type="entry name" value="Quinolinate_PRibosylTrfase_C"/>
</dbReference>
<evidence type="ECO:0000256" key="4">
    <source>
        <dbReference type="ARBA" id="ARBA00011218"/>
    </source>
</evidence>
<evidence type="ECO:0000256" key="5">
    <source>
        <dbReference type="ARBA" id="ARBA00011944"/>
    </source>
</evidence>
<feature type="binding site" evidence="13">
    <location>
        <position position="198"/>
    </location>
    <ligand>
        <name>substrate</name>
    </ligand>
</feature>
<evidence type="ECO:0000313" key="16">
    <source>
        <dbReference type="EMBL" id="CUM96649.1"/>
    </source>
</evidence>
<comment type="function">
    <text evidence="1">Involved in the catabolism of quinolinic acid (QA).</text>
</comment>
<dbReference type="Proteomes" id="UP000095492">
    <property type="component" value="Unassembled WGS sequence"/>
</dbReference>
<dbReference type="GO" id="GO:0034213">
    <property type="term" value="P:quinolinate catabolic process"/>
    <property type="evidence" value="ECO:0007669"/>
    <property type="project" value="TreeGrafter"/>
</dbReference>
<keyword evidence="6" id="KW-0662">Pyridine nucleotide biosynthesis</keyword>
<accession>A0A173T3S4</accession>
<feature type="binding site" evidence="13">
    <location>
        <begin position="134"/>
        <end position="136"/>
    </location>
    <ligand>
        <name>substrate</name>
    </ligand>
</feature>
<dbReference type="InterPro" id="IPR022412">
    <property type="entry name" value="Quinolinate_PRibosylTrfase_N"/>
</dbReference>
<evidence type="ECO:0000256" key="13">
    <source>
        <dbReference type="PIRSR" id="PIRSR006250-1"/>
    </source>
</evidence>
<dbReference type="NCBIfam" id="TIGR00078">
    <property type="entry name" value="nadC"/>
    <property type="match status" value="1"/>
</dbReference>
<reference evidence="16 18" key="1">
    <citation type="submission" date="2015-09" db="EMBL/GenBank/DDBJ databases">
        <authorList>
            <consortium name="Pathogen Informatics"/>
        </authorList>
    </citation>
    <scope>NUCLEOTIDE SEQUENCE [LARGE SCALE GENOMIC DNA]</scope>
    <source>
        <strain evidence="16 18">2789STDY5608891</strain>
    </source>
</reference>
<dbReference type="FunFam" id="3.90.1170.20:FF:000001">
    <property type="entry name" value="Nicotinate-nucleotide diphosphorylase (Carboxylating)"/>
    <property type="match status" value="1"/>
</dbReference>
<comment type="similarity">
    <text evidence="3 12">Belongs to the NadC/ModD family.</text>
</comment>
<dbReference type="GeneID" id="97390771"/>
<dbReference type="PANTHER" id="PTHR32179">
    <property type="entry name" value="NICOTINATE-NUCLEOTIDE PYROPHOSPHORYLASE [CARBOXYLATING]"/>
    <property type="match status" value="1"/>
</dbReference>
<dbReference type="EMBL" id="CYYA01000007">
    <property type="protein sequence ID" value="CUM96649.1"/>
    <property type="molecule type" value="Genomic_DNA"/>
</dbReference>
<dbReference type="Proteomes" id="UP000431304">
    <property type="component" value="Unassembled WGS sequence"/>
</dbReference>
<name>A0A173T3S4_EUBRA</name>
<keyword evidence="8 12" id="KW-0808">Transferase</keyword>
<evidence type="ECO:0000256" key="6">
    <source>
        <dbReference type="ARBA" id="ARBA00022642"/>
    </source>
</evidence>
<dbReference type="Gene3D" id="3.90.1170.20">
    <property type="entry name" value="Quinolinate phosphoribosyl transferase, N-terminal domain"/>
    <property type="match status" value="1"/>
</dbReference>
<dbReference type="FunFam" id="3.20.20.70:FF:000030">
    <property type="entry name" value="Nicotinate-nucleotide pyrophosphorylase, carboxylating"/>
    <property type="match status" value="1"/>
</dbReference>
<dbReference type="InterPro" id="IPR027277">
    <property type="entry name" value="NadC/ModD"/>
</dbReference>
<dbReference type="InterPro" id="IPR037128">
    <property type="entry name" value="Quinolinate_PRibosylTase_N_sf"/>
</dbReference>
<evidence type="ECO:0000259" key="15">
    <source>
        <dbReference type="Pfam" id="PF02749"/>
    </source>
</evidence>
<dbReference type="InterPro" id="IPR036068">
    <property type="entry name" value="Nicotinate_pribotase-like_C"/>
</dbReference>
<feature type="domain" description="Quinolinate phosphoribosyl transferase N-terminal" evidence="15">
    <location>
        <begin position="26"/>
        <end position="111"/>
    </location>
</feature>
<dbReference type="InterPro" id="IPR004393">
    <property type="entry name" value="NadC"/>
</dbReference>
<keyword evidence="7 12" id="KW-0328">Glycosyltransferase</keyword>
<dbReference type="EC" id="2.4.2.19" evidence="5"/>
<organism evidence="16 18">
    <name type="scientific">Eubacterium ramulus</name>
    <dbReference type="NCBI Taxonomy" id="39490"/>
    <lineage>
        <taxon>Bacteria</taxon>
        <taxon>Bacillati</taxon>
        <taxon>Bacillota</taxon>
        <taxon>Clostridia</taxon>
        <taxon>Eubacteriales</taxon>
        <taxon>Eubacteriaceae</taxon>
        <taxon>Eubacterium</taxon>
    </lineage>
</organism>
<comment type="subunit">
    <text evidence="4">Hexamer formed by 3 homodimers.</text>
</comment>
<evidence type="ECO:0000313" key="17">
    <source>
        <dbReference type="EMBL" id="MSD16524.1"/>
    </source>
</evidence>
<evidence type="ECO:0000313" key="19">
    <source>
        <dbReference type="Proteomes" id="UP000431304"/>
    </source>
</evidence>
<evidence type="ECO:0000256" key="1">
    <source>
        <dbReference type="ARBA" id="ARBA00003237"/>
    </source>
</evidence>
<protein>
    <recommendedName>
        <fullName evidence="11">Probable nicotinate-nucleotide pyrophosphorylase [carboxylating]</fullName>
        <ecNumber evidence="5">2.4.2.19</ecNumber>
    </recommendedName>
    <alternativeName>
        <fullName evidence="9">Quinolinate phosphoribosyltransferase [decarboxylating]</fullName>
    </alternativeName>
</protein>